<dbReference type="Proteomes" id="UP001234297">
    <property type="component" value="Chromosome 1"/>
</dbReference>
<name>A0ACC2MTU0_PERAE</name>
<evidence type="ECO:0000313" key="1">
    <source>
        <dbReference type="EMBL" id="KAJ8649134.1"/>
    </source>
</evidence>
<reference evidence="1 2" key="1">
    <citation type="journal article" date="2022" name="Hortic Res">
        <title>A haplotype resolved chromosomal level avocado genome allows analysis of novel avocado genes.</title>
        <authorList>
            <person name="Nath O."/>
            <person name="Fletcher S.J."/>
            <person name="Hayward A."/>
            <person name="Shaw L.M."/>
            <person name="Masouleh A.K."/>
            <person name="Furtado A."/>
            <person name="Henry R.J."/>
            <person name="Mitter N."/>
        </authorList>
    </citation>
    <scope>NUCLEOTIDE SEQUENCE [LARGE SCALE GENOMIC DNA]</scope>
    <source>
        <strain evidence="2">cv. Hass</strain>
    </source>
</reference>
<proteinExistence type="predicted"/>
<evidence type="ECO:0000313" key="2">
    <source>
        <dbReference type="Proteomes" id="UP001234297"/>
    </source>
</evidence>
<sequence>MATTFSFSEEDVEIDEGLGYPKAYANLCRNPHLFNAYNQGPPFAYTPYILHSQEASRASELDQFFPVIDADRKPSANPRNYVSLLWKQLNHLGNAGFDPAKFRVDMYGNVLFFNADPGSPLAWEIDHWFPCSRGGKTVPSNLKLVQWQVCKRKQNNLEFLIPWWDLQLGVSVNQFLSIFASTNSDFRNRAFQWLFSEGENEELNDSQAVESLIFPPHFIVSEQQVGLAPAAIVLLRRDIDASALQSLDLNQPLRSNSPMTG</sequence>
<accession>A0ACC2MTU0</accession>
<comment type="caution">
    <text evidence="1">The sequence shown here is derived from an EMBL/GenBank/DDBJ whole genome shotgun (WGS) entry which is preliminary data.</text>
</comment>
<dbReference type="EMBL" id="CM056809">
    <property type="protein sequence ID" value="KAJ8649134.1"/>
    <property type="molecule type" value="Genomic_DNA"/>
</dbReference>
<keyword evidence="2" id="KW-1185">Reference proteome</keyword>
<protein>
    <submittedName>
        <fullName evidence="1">Uncharacterized protein</fullName>
    </submittedName>
</protein>
<organism evidence="1 2">
    <name type="scientific">Persea americana</name>
    <name type="common">Avocado</name>
    <dbReference type="NCBI Taxonomy" id="3435"/>
    <lineage>
        <taxon>Eukaryota</taxon>
        <taxon>Viridiplantae</taxon>
        <taxon>Streptophyta</taxon>
        <taxon>Embryophyta</taxon>
        <taxon>Tracheophyta</taxon>
        <taxon>Spermatophyta</taxon>
        <taxon>Magnoliopsida</taxon>
        <taxon>Magnoliidae</taxon>
        <taxon>Laurales</taxon>
        <taxon>Lauraceae</taxon>
        <taxon>Persea</taxon>
    </lineage>
</organism>
<gene>
    <name evidence="1" type="ORF">MRB53_002157</name>
</gene>